<organism evidence="14 15">
    <name type="scientific">Acanthosepion pharaonis</name>
    <name type="common">Pharaoh cuttlefish</name>
    <name type="synonym">Sepia pharaonis</name>
    <dbReference type="NCBI Taxonomy" id="158019"/>
    <lineage>
        <taxon>Eukaryota</taxon>
        <taxon>Metazoa</taxon>
        <taxon>Spiralia</taxon>
        <taxon>Lophotrochozoa</taxon>
        <taxon>Mollusca</taxon>
        <taxon>Cephalopoda</taxon>
        <taxon>Coleoidea</taxon>
        <taxon>Decapodiformes</taxon>
        <taxon>Sepiida</taxon>
        <taxon>Sepiina</taxon>
        <taxon>Sepiidae</taxon>
        <taxon>Acanthosepion</taxon>
    </lineage>
</organism>
<dbReference type="EC" id="1.16.3.1" evidence="3"/>
<keyword evidence="11" id="KW-0496">Mitochondrion</keyword>
<evidence type="ECO:0000313" key="15">
    <source>
        <dbReference type="Proteomes" id="UP000597762"/>
    </source>
</evidence>
<dbReference type="Proteomes" id="UP000597762">
    <property type="component" value="Unassembled WGS sequence"/>
</dbReference>
<keyword evidence="7" id="KW-0809">Transit peptide</keyword>
<dbReference type="GO" id="GO:0008199">
    <property type="term" value="F:ferric iron binding"/>
    <property type="evidence" value="ECO:0007669"/>
    <property type="project" value="InterPro"/>
</dbReference>
<evidence type="ECO:0000256" key="13">
    <source>
        <dbReference type="SAM" id="SignalP"/>
    </source>
</evidence>
<keyword evidence="9" id="KW-0408">Iron</keyword>
<dbReference type="InterPro" id="IPR017789">
    <property type="entry name" value="Frataxin"/>
</dbReference>
<keyword evidence="15" id="KW-1185">Reference proteome</keyword>
<dbReference type="Pfam" id="PF01491">
    <property type="entry name" value="Frataxin_Cyay"/>
    <property type="match status" value="1"/>
</dbReference>
<keyword evidence="5" id="KW-0813">Transport</keyword>
<dbReference type="SMART" id="SM01219">
    <property type="entry name" value="Frataxin_Cyay"/>
    <property type="match status" value="1"/>
</dbReference>
<dbReference type="SUPFAM" id="SSF55387">
    <property type="entry name" value="Frataxin/Nqo15-like"/>
    <property type="match status" value="1"/>
</dbReference>
<comment type="caution">
    <text evidence="14">The sequence shown here is derived from an EMBL/GenBank/DDBJ whole genome shotgun (WGS) entry which is preliminary data.</text>
</comment>
<dbReference type="CDD" id="cd00503">
    <property type="entry name" value="Frataxin"/>
    <property type="match status" value="1"/>
</dbReference>
<dbReference type="Gene3D" id="3.30.920.10">
    <property type="entry name" value="Frataxin/CyaY"/>
    <property type="match status" value="1"/>
</dbReference>
<evidence type="ECO:0000256" key="9">
    <source>
        <dbReference type="ARBA" id="ARBA00023004"/>
    </source>
</evidence>
<keyword evidence="8 14" id="KW-0560">Oxidoreductase</keyword>
<comment type="catalytic activity">
    <reaction evidence="12">
        <text>4 Fe(2+) + O2 + 4 H(+) = 4 Fe(3+) + 2 H2O</text>
        <dbReference type="Rhea" id="RHEA:11148"/>
        <dbReference type="ChEBI" id="CHEBI:15377"/>
        <dbReference type="ChEBI" id="CHEBI:15378"/>
        <dbReference type="ChEBI" id="CHEBI:15379"/>
        <dbReference type="ChEBI" id="CHEBI:29033"/>
        <dbReference type="ChEBI" id="CHEBI:29034"/>
        <dbReference type="EC" id="1.16.3.1"/>
    </reaction>
</comment>
<evidence type="ECO:0000256" key="2">
    <source>
        <dbReference type="ARBA" id="ARBA00008183"/>
    </source>
</evidence>
<dbReference type="InterPro" id="IPR020895">
    <property type="entry name" value="Frataxin_CS"/>
</dbReference>
<dbReference type="GO" id="GO:0006826">
    <property type="term" value="P:iron ion transport"/>
    <property type="evidence" value="ECO:0007669"/>
    <property type="project" value="UniProtKB-KW"/>
</dbReference>
<keyword evidence="10" id="KW-0406">Ion transport</keyword>
<dbReference type="GO" id="GO:0051537">
    <property type="term" value="F:2 iron, 2 sulfur cluster binding"/>
    <property type="evidence" value="ECO:0007669"/>
    <property type="project" value="TreeGrafter"/>
</dbReference>
<dbReference type="EMBL" id="CAHIKZ030003824">
    <property type="protein sequence ID" value="CAE1304488.1"/>
    <property type="molecule type" value="Genomic_DNA"/>
</dbReference>
<keyword evidence="6" id="KW-0410">Iron transport</keyword>
<evidence type="ECO:0000256" key="10">
    <source>
        <dbReference type="ARBA" id="ARBA00023065"/>
    </source>
</evidence>
<dbReference type="GO" id="GO:0034986">
    <property type="term" value="F:iron chaperone activity"/>
    <property type="evidence" value="ECO:0007669"/>
    <property type="project" value="TreeGrafter"/>
</dbReference>
<evidence type="ECO:0000256" key="11">
    <source>
        <dbReference type="ARBA" id="ARBA00023128"/>
    </source>
</evidence>
<accession>A0A812DJB9</accession>
<comment type="subcellular location">
    <subcellularLocation>
        <location evidence="1">Mitochondrion</location>
    </subcellularLocation>
</comment>
<dbReference type="InterPro" id="IPR036524">
    <property type="entry name" value="Frataxin/CyaY_sf"/>
</dbReference>
<protein>
    <recommendedName>
        <fullName evidence="3">ferroxidase</fullName>
        <ecNumber evidence="3">1.16.3.1</ecNumber>
    </recommendedName>
</protein>
<dbReference type="GO" id="GO:0008198">
    <property type="term" value="F:ferrous iron binding"/>
    <property type="evidence" value="ECO:0007669"/>
    <property type="project" value="TreeGrafter"/>
</dbReference>
<evidence type="ECO:0000256" key="1">
    <source>
        <dbReference type="ARBA" id="ARBA00004173"/>
    </source>
</evidence>
<dbReference type="GO" id="GO:0006879">
    <property type="term" value="P:intracellular iron ion homeostasis"/>
    <property type="evidence" value="ECO:0007669"/>
    <property type="project" value="UniProtKB-KW"/>
</dbReference>
<evidence type="ECO:0000256" key="8">
    <source>
        <dbReference type="ARBA" id="ARBA00023002"/>
    </source>
</evidence>
<evidence type="ECO:0000256" key="12">
    <source>
        <dbReference type="ARBA" id="ARBA00047990"/>
    </source>
</evidence>
<gene>
    <name evidence="14" type="ORF">SPHA_57050</name>
</gene>
<evidence type="ECO:0000256" key="5">
    <source>
        <dbReference type="ARBA" id="ARBA00022448"/>
    </source>
</evidence>
<dbReference type="PROSITE" id="PS50810">
    <property type="entry name" value="FRATAXIN_2"/>
    <property type="match status" value="1"/>
</dbReference>
<feature type="chain" id="PRO_5032433649" description="ferroxidase" evidence="13">
    <location>
        <begin position="19"/>
        <end position="184"/>
    </location>
</feature>
<reference evidence="14" key="1">
    <citation type="submission" date="2021-01" db="EMBL/GenBank/DDBJ databases">
        <authorList>
            <person name="Li R."/>
            <person name="Bekaert M."/>
        </authorList>
    </citation>
    <scope>NUCLEOTIDE SEQUENCE</scope>
    <source>
        <strain evidence="14">Farmed</strain>
    </source>
</reference>
<feature type="signal peptide" evidence="13">
    <location>
        <begin position="1"/>
        <end position="18"/>
    </location>
</feature>
<dbReference type="NCBIfam" id="TIGR03421">
    <property type="entry name" value="FeS_CyaY"/>
    <property type="match status" value="1"/>
</dbReference>
<dbReference type="PROSITE" id="PS01344">
    <property type="entry name" value="FRATAXIN_1"/>
    <property type="match status" value="1"/>
</dbReference>
<comment type="similarity">
    <text evidence="2">Belongs to the frataxin family.</text>
</comment>
<dbReference type="GO" id="GO:0005739">
    <property type="term" value="C:mitochondrion"/>
    <property type="evidence" value="ECO:0007669"/>
    <property type="project" value="UniProtKB-SubCell"/>
</dbReference>
<keyword evidence="13" id="KW-0732">Signal</keyword>
<dbReference type="GO" id="GO:0016226">
    <property type="term" value="P:iron-sulfur cluster assembly"/>
    <property type="evidence" value="ECO:0007669"/>
    <property type="project" value="InterPro"/>
</dbReference>
<evidence type="ECO:0000256" key="4">
    <source>
        <dbReference type="ARBA" id="ARBA00022434"/>
    </source>
</evidence>
<name>A0A812DJB9_ACAPH</name>
<dbReference type="NCBIfam" id="TIGR03422">
    <property type="entry name" value="mito_frataxin"/>
    <property type="match status" value="1"/>
</dbReference>
<dbReference type="PRINTS" id="PR00904">
    <property type="entry name" value="FRATAXIN"/>
</dbReference>
<sequence length="184" mass="21120">MVRSSMFFVVPLLTKSLACRNANIKCCKVLRKTRIQMNGTNIFSNQQRENTIIRKQYLSVDSSSSPGHLSQNMYETISHETLESLTEFCESLEDLEKCPKEFDATYSNGVLTLSFGAHGTYVINKQSPNRQIWLSSPFSGPKRYDFENGRWVYKHDGISLHSLLQKELSNIFDEEISMEHCAYS</sequence>
<evidence type="ECO:0000313" key="14">
    <source>
        <dbReference type="EMBL" id="CAE1304488.1"/>
    </source>
</evidence>
<evidence type="ECO:0000256" key="7">
    <source>
        <dbReference type="ARBA" id="ARBA00022946"/>
    </source>
</evidence>
<dbReference type="OrthoDB" id="1897642at2759"/>
<proteinExistence type="inferred from homology"/>
<dbReference type="PANTHER" id="PTHR16821:SF2">
    <property type="entry name" value="FRATAXIN, MITOCHONDRIAL"/>
    <property type="match status" value="1"/>
</dbReference>
<keyword evidence="4" id="KW-0409">Iron storage</keyword>
<evidence type="ECO:0000256" key="6">
    <source>
        <dbReference type="ARBA" id="ARBA00022496"/>
    </source>
</evidence>
<dbReference type="InterPro" id="IPR002908">
    <property type="entry name" value="Frataxin/CyaY"/>
</dbReference>
<dbReference type="PANTHER" id="PTHR16821">
    <property type="entry name" value="FRATAXIN"/>
    <property type="match status" value="1"/>
</dbReference>
<evidence type="ECO:0000256" key="3">
    <source>
        <dbReference type="ARBA" id="ARBA00013107"/>
    </source>
</evidence>
<dbReference type="AlphaFoldDB" id="A0A812DJB9"/>
<dbReference type="GO" id="GO:0004322">
    <property type="term" value="F:ferroxidase activity"/>
    <property type="evidence" value="ECO:0007669"/>
    <property type="project" value="UniProtKB-EC"/>
</dbReference>